<dbReference type="RefSeq" id="WP_008892820.1">
    <property type="nucleotide sequence ID" value="NZ_AOIS01000011.1"/>
</dbReference>
<dbReference type="AlphaFoldDB" id="M0CLW0"/>
<name>M0CLW0_9EURY</name>
<dbReference type="OrthoDB" id="192977at2157"/>
<dbReference type="eggNOG" id="arCOG10217">
    <property type="taxonomic scope" value="Archaea"/>
</dbReference>
<evidence type="ECO:0000313" key="1">
    <source>
        <dbReference type="EMBL" id="ELZ23357.1"/>
    </source>
</evidence>
<sequence>MTDEGPEYDINFREHPGAYEIGRGEQGVFKVEPYKSELLPLWSYRDEDAARESAVAIYEEYERYRENDEFPGMDMARKYLQMGYTRAMRYAKYPGGRKYDSDGDEREPQRWADREKRAAALVFERYWERVREDDAYQRAKDAHRERR</sequence>
<gene>
    <name evidence="1" type="ORF">C477_02389</name>
</gene>
<comment type="caution">
    <text evidence="1">The sequence shown here is derived from an EMBL/GenBank/DDBJ whole genome shotgun (WGS) entry which is preliminary data.</text>
</comment>
<protein>
    <recommendedName>
        <fullName evidence="3">DUF4385 domain-containing protein</fullName>
    </recommendedName>
</protein>
<dbReference type="PATRIC" id="fig|1227488.3.peg.469"/>
<dbReference type="Proteomes" id="UP000011657">
    <property type="component" value="Unassembled WGS sequence"/>
</dbReference>
<dbReference type="Pfam" id="PF14328">
    <property type="entry name" value="DUF4385"/>
    <property type="match status" value="1"/>
</dbReference>
<dbReference type="EMBL" id="AOIS01000011">
    <property type="protein sequence ID" value="ELZ23357.1"/>
    <property type="molecule type" value="Genomic_DNA"/>
</dbReference>
<evidence type="ECO:0008006" key="3">
    <source>
        <dbReference type="Google" id="ProtNLM"/>
    </source>
</evidence>
<dbReference type="STRING" id="1227488.C477_02389"/>
<evidence type="ECO:0000313" key="2">
    <source>
        <dbReference type="Proteomes" id="UP000011657"/>
    </source>
</evidence>
<dbReference type="InterPro" id="IPR025494">
    <property type="entry name" value="DUF4385"/>
</dbReference>
<organism evidence="1 2">
    <name type="scientific">Haloterrigena salina JCM 13891</name>
    <dbReference type="NCBI Taxonomy" id="1227488"/>
    <lineage>
        <taxon>Archaea</taxon>
        <taxon>Methanobacteriati</taxon>
        <taxon>Methanobacteriota</taxon>
        <taxon>Stenosarchaea group</taxon>
        <taxon>Halobacteria</taxon>
        <taxon>Halobacteriales</taxon>
        <taxon>Natrialbaceae</taxon>
        <taxon>Haloterrigena</taxon>
    </lineage>
</organism>
<keyword evidence="2" id="KW-1185">Reference proteome</keyword>
<proteinExistence type="predicted"/>
<reference evidence="1 2" key="1">
    <citation type="journal article" date="2014" name="PLoS Genet.">
        <title>Phylogenetically driven sequencing of extremely halophilic archaea reveals strategies for static and dynamic osmo-response.</title>
        <authorList>
            <person name="Becker E.A."/>
            <person name="Seitzer P.M."/>
            <person name="Tritt A."/>
            <person name="Larsen D."/>
            <person name="Krusor M."/>
            <person name="Yao A.I."/>
            <person name="Wu D."/>
            <person name="Madern D."/>
            <person name="Eisen J.A."/>
            <person name="Darling A.E."/>
            <person name="Facciotti M.T."/>
        </authorList>
    </citation>
    <scope>NUCLEOTIDE SEQUENCE [LARGE SCALE GENOMIC DNA]</scope>
    <source>
        <strain evidence="1 2">JCM 13891</strain>
    </source>
</reference>
<accession>M0CLW0</accession>